<name>A0A1F6WNJ0_9BACT</name>
<sequence>MLCAIKTKTFEKSLKKLKSSGQLKEAIKLDIERIINLLENEEKLPIEYRDHALTGDYIGQMECHIRGDLLLIYKIQKDQLVLVLVDIGTHSYLFG</sequence>
<feature type="active site" description="Proton donor" evidence="2">
    <location>
        <position position="90"/>
    </location>
</feature>
<evidence type="ECO:0000313" key="3">
    <source>
        <dbReference type="EMBL" id="OGI83305.1"/>
    </source>
</evidence>
<reference evidence="3 4" key="1">
    <citation type="journal article" date="2016" name="Nat. Commun.">
        <title>Thousands of microbial genomes shed light on interconnected biogeochemical processes in an aquifer system.</title>
        <authorList>
            <person name="Anantharaman K."/>
            <person name="Brown C.T."/>
            <person name="Hug L.A."/>
            <person name="Sharon I."/>
            <person name="Castelle C.J."/>
            <person name="Probst A.J."/>
            <person name="Thomas B.C."/>
            <person name="Singh A."/>
            <person name="Wilkins M.J."/>
            <person name="Karaoz U."/>
            <person name="Brodie E.L."/>
            <person name="Williams K.H."/>
            <person name="Hubbard S.S."/>
            <person name="Banfield J.F."/>
        </authorList>
    </citation>
    <scope>NUCLEOTIDE SEQUENCE [LARGE SCALE GENOMIC DNA]</scope>
</reference>
<dbReference type="PANTHER" id="PTHR40588:SF1">
    <property type="entry name" value="MRNA INTERFERASE TOXIN YAFQ"/>
    <property type="match status" value="1"/>
</dbReference>
<dbReference type="STRING" id="1801766.A2997_02315"/>
<dbReference type="AlphaFoldDB" id="A0A1F6WNJ0"/>
<dbReference type="Gene3D" id="3.30.2310.20">
    <property type="entry name" value="RelE-like"/>
    <property type="match status" value="1"/>
</dbReference>
<dbReference type="InterPro" id="IPR035093">
    <property type="entry name" value="RelE/ParE_toxin_dom_sf"/>
</dbReference>
<dbReference type="GO" id="GO:0004521">
    <property type="term" value="F:RNA endonuclease activity"/>
    <property type="evidence" value="ECO:0007669"/>
    <property type="project" value="TreeGrafter"/>
</dbReference>
<organism evidence="3 4">
    <name type="scientific">Candidatus Nomurabacteria bacterium RIFCSPLOWO2_01_FULL_36_10b</name>
    <dbReference type="NCBI Taxonomy" id="1801766"/>
    <lineage>
        <taxon>Bacteria</taxon>
        <taxon>Candidatus Nomuraibacteriota</taxon>
    </lineage>
</organism>
<dbReference type="InterPro" id="IPR004386">
    <property type="entry name" value="Toxin_YafQ-like"/>
</dbReference>
<dbReference type="GO" id="GO:0006415">
    <property type="term" value="P:translational termination"/>
    <property type="evidence" value="ECO:0007669"/>
    <property type="project" value="TreeGrafter"/>
</dbReference>
<evidence type="ECO:0000256" key="2">
    <source>
        <dbReference type="PIRSR" id="PIRSR006156-1"/>
    </source>
</evidence>
<evidence type="ECO:0000313" key="4">
    <source>
        <dbReference type="Proteomes" id="UP000179448"/>
    </source>
</evidence>
<evidence type="ECO:0008006" key="5">
    <source>
        <dbReference type="Google" id="ProtNLM"/>
    </source>
</evidence>
<dbReference type="GO" id="GO:0006402">
    <property type="term" value="P:mRNA catabolic process"/>
    <property type="evidence" value="ECO:0007669"/>
    <property type="project" value="TreeGrafter"/>
</dbReference>
<gene>
    <name evidence="3" type="ORF">A2997_02315</name>
</gene>
<accession>A0A1F6WNJ0</accession>
<dbReference type="Proteomes" id="UP000179448">
    <property type="component" value="Unassembled WGS sequence"/>
</dbReference>
<dbReference type="PIRSF" id="PIRSF006156">
    <property type="entry name" value="YafQ"/>
    <property type="match status" value="1"/>
</dbReference>
<evidence type="ECO:0000256" key="1">
    <source>
        <dbReference type="ARBA" id="ARBA00022649"/>
    </source>
</evidence>
<dbReference type="EMBL" id="MFUQ01000020">
    <property type="protein sequence ID" value="OGI83305.1"/>
    <property type="molecule type" value="Genomic_DNA"/>
</dbReference>
<keyword evidence="1" id="KW-1277">Toxin-antitoxin system</keyword>
<proteinExistence type="predicted"/>
<dbReference type="NCBIfam" id="TIGR02385">
    <property type="entry name" value="RelE_StbE"/>
    <property type="match status" value="1"/>
</dbReference>
<protein>
    <recommendedName>
        <fullName evidence="5">Addiction module toxin RelE</fullName>
    </recommendedName>
</protein>
<dbReference type="SUPFAM" id="SSF143011">
    <property type="entry name" value="RelE-like"/>
    <property type="match status" value="1"/>
</dbReference>
<dbReference type="Pfam" id="PF15738">
    <property type="entry name" value="YafQ_toxin"/>
    <property type="match status" value="1"/>
</dbReference>
<dbReference type="InterPro" id="IPR007712">
    <property type="entry name" value="RelE/ParE_toxin"/>
</dbReference>
<dbReference type="PANTHER" id="PTHR40588">
    <property type="entry name" value="MRNA INTERFERASE TOXIN YAFQ"/>
    <property type="match status" value="1"/>
</dbReference>
<comment type="caution">
    <text evidence="3">The sequence shown here is derived from an EMBL/GenBank/DDBJ whole genome shotgun (WGS) entry which is preliminary data.</text>
</comment>